<proteinExistence type="predicted"/>
<dbReference type="Proteomes" id="UP000270743">
    <property type="component" value="Unassembled WGS sequence"/>
</dbReference>
<name>A0A447IRB0_9RHOB</name>
<sequence>MSGENIAPISHAGGTGADIQDWLSWIDDNIRREVAARNLADAVLDCDPLDRLEMLEQCYDALRPGFPIIAMNSLMVEASFWADRASPAERKAYALACFNRMPARDQAAFLDYVQGRSAA</sequence>
<protein>
    <submittedName>
        <fullName evidence="1">Uncharacterized protein</fullName>
    </submittedName>
</protein>
<dbReference type="RefSeq" id="WP_126155626.1">
    <property type="nucleotide sequence ID" value="NZ_UZWE01000050.1"/>
</dbReference>
<keyword evidence="2" id="KW-1185">Reference proteome</keyword>
<evidence type="ECO:0000313" key="2">
    <source>
        <dbReference type="Proteomes" id="UP000270743"/>
    </source>
</evidence>
<dbReference type="EMBL" id="UZWE01000050">
    <property type="protein sequence ID" value="VDS10019.1"/>
    <property type="molecule type" value="Genomic_DNA"/>
</dbReference>
<reference evidence="1 2" key="1">
    <citation type="submission" date="2018-12" db="EMBL/GenBank/DDBJ databases">
        <authorList>
            <person name="Criscuolo A."/>
        </authorList>
    </citation>
    <scope>NUCLEOTIDE SEQUENCE [LARGE SCALE GENOMIC DNA]</scope>
    <source>
        <strain evidence="1">ACIP1116241</strain>
    </source>
</reference>
<accession>A0A447IRB0</accession>
<dbReference type="AlphaFoldDB" id="A0A447IRB0"/>
<dbReference type="OrthoDB" id="7874140at2"/>
<gene>
    <name evidence="1" type="ORF">PARHAE_03229</name>
</gene>
<evidence type="ECO:0000313" key="1">
    <source>
        <dbReference type="EMBL" id="VDS10019.1"/>
    </source>
</evidence>
<organism evidence="1 2">
    <name type="scientific">Paracoccus haematequi</name>
    <dbReference type="NCBI Taxonomy" id="2491866"/>
    <lineage>
        <taxon>Bacteria</taxon>
        <taxon>Pseudomonadati</taxon>
        <taxon>Pseudomonadota</taxon>
        <taxon>Alphaproteobacteria</taxon>
        <taxon>Rhodobacterales</taxon>
        <taxon>Paracoccaceae</taxon>
        <taxon>Paracoccus</taxon>
    </lineage>
</organism>